<dbReference type="Proteomes" id="UP001595729">
    <property type="component" value="Unassembled WGS sequence"/>
</dbReference>
<dbReference type="PANTHER" id="PTHR43737">
    <property type="entry name" value="BLL7424 PROTEIN"/>
    <property type="match status" value="1"/>
</dbReference>
<dbReference type="InterPro" id="IPR014917">
    <property type="entry name" value="DUF1800"/>
</dbReference>
<comment type="caution">
    <text evidence="1">The sequence shown here is derived from an EMBL/GenBank/DDBJ whole genome shotgun (WGS) entry which is preliminary data.</text>
</comment>
<dbReference type="Pfam" id="PF08811">
    <property type="entry name" value="DUF1800"/>
    <property type="match status" value="1"/>
</dbReference>
<evidence type="ECO:0000313" key="1">
    <source>
        <dbReference type="EMBL" id="MFC3686297.1"/>
    </source>
</evidence>
<proteinExistence type="predicted"/>
<reference evidence="2" key="1">
    <citation type="journal article" date="2019" name="Int. J. Syst. Evol. Microbiol.">
        <title>The Global Catalogue of Microorganisms (GCM) 10K type strain sequencing project: providing services to taxonomists for standard genome sequencing and annotation.</title>
        <authorList>
            <consortium name="The Broad Institute Genomics Platform"/>
            <consortium name="The Broad Institute Genome Sequencing Center for Infectious Disease"/>
            <person name="Wu L."/>
            <person name="Ma J."/>
        </authorList>
    </citation>
    <scope>NUCLEOTIDE SEQUENCE [LARGE SCALE GENOMIC DNA]</scope>
    <source>
        <strain evidence="2">KCTC 42501</strain>
    </source>
</reference>
<name>A0ABV7WA29_9BURK</name>
<organism evidence="1 2">
    <name type="scientific">Hydrogenophaga luteola</name>
    <dbReference type="NCBI Taxonomy" id="1591122"/>
    <lineage>
        <taxon>Bacteria</taxon>
        <taxon>Pseudomonadati</taxon>
        <taxon>Pseudomonadota</taxon>
        <taxon>Betaproteobacteria</taxon>
        <taxon>Burkholderiales</taxon>
        <taxon>Comamonadaceae</taxon>
        <taxon>Hydrogenophaga</taxon>
    </lineage>
</organism>
<dbReference type="RefSeq" id="WP_382178932.1">
    <property type="nucleotide sequence ID" value="NZ_JBHRXX010000010.1"/>
</dbReference>
<accession>A0ABV7WA29</accession>
<dbReference type="PANTHER" id="PTHR43737:SF1">
    <property type="entry name" value="DUF1501 DOMAIN-CONTAINING PROTEIN"/>
    <property type="match status" value="1"/>
</dbReference>
<gene>
    <name evidence="1" type="ORF">ACFOPI_22090</name>
</gene>
<sequence>MTQVDAVRLANQATFGPSESLVAQLRERGAAGWIADQMSEPRQGIRTIPSGVRGVITVQHPRSRYTSGGSNAVHKHTSQSVDFCDTRGDQCWRDWYSSTPLVWDFYRHAVTGRDQLRQRVGLALQQMLVVSNYEVSGTYGLRNYHNMLLDHAFGNYRDLLRKVILSPVMGDYLDHVNNDKDAPNENFARELLQLFSLGTCLLNPDGSLQGGNCTPTYDNERVRAYAHALTGWTYPPGGATPWGCWPRGANCQFYDGDMVSVASFHNTAARSLLSGVSLASGNTAPVALEAVLDSIMAHQNVAPFVSRHLIQQLVTSNPSPAYVQRVAGAFNTGRHGSFGTGRKGDLAATVAAVLLDAEARSTTVASSAGRLREPIQLFTGVLRALNGRTDGEALGWWWGEDMRQHAFRPPSVFNFYPPEYPVAGTALVGPAFGIHNANTALNRINYLNYLIFWNGSGPSASVPGAVGTRVELSGFESDAGDAARLVDRLSLLALGEPLPAGSRTAVITAVNAFPSRTTSDRTNRVRQAAFLVFASPQYHLVR</sequence>
<evidence type="ECO:0000313" key="2">
    <source>
        <dbReference type="Proteomes" id="UP001595729"/>
    </source>
</evidence>
<keyword evidence="2" id="KW-1185">Reference proteome</keyword>
<protein>
    <submittedName>
        <fullName evidence="1">DUF1800 family protein</fullName>
    </submittedName>
</protein>
<dbReference type="EMBL" id="JBHRXX010000010">
    <property type="protein sequence ID" value="MFC3686297.1"/>
    <property type="molecule type" value="Genomic_DNA"/>
</dbReference>